<evidence type="ECO:0000313" key="2">
    <source>
        <dbReference type="Proteomes" id="UP001157502"/>
    </source>
</evidence>
<comment type="caution">
    <text evidence="1">The sequence shown here is derived from an EMBL/GenBank/DDBJ whole genome shotgun (WGS) entry which is preliminary data.</text>
</comment>
<proteinExistence type="predicted"/>
<name>A0ACC2HHV6_DALPE</name>
<organism evidence="1 2">
    <name type="scientific">Dallia pectoralis</name>
    <name type="common">Alaska blackfish</name>
    <dbReference type="NCBI Taxonomy" id="75939"/>
    <lineage>
        <taxon>Eukaryota</taxon>
        <taxon>Metazoa</taxon>
        <taxon>Chordata</taxon>
        <taxon>Craniata</taxon>
        <taxon>Vertebrata</taxon>
        <taxon>Euteleostomi</taxon>
        <taxon>Actinopterygii</taxon>
        <taxon>Neopterygii</taxon>
        <taxon>Teleostei</taxon>
        <taxon>Protacanthopterygii</taxon>
        <taxon>Esociformes</taxon>
        <taxon>Umbridae</taxon>
        <taxon>Dallia</taxon>
    </lineage>
</organism>
<reference evidence="1" key="1">
    <citation type="submission" date="2021-05" db="EMBL/GenBank/DDBJ databases">
        <authorList>
            <person name="Pan Q."/>
            <person name="Jouanno E."/>
            <person name="Zahm M."/>
            <person name="Klopp C."/>
            <person name="Cabau C."/>
            <person name="Louis A."/>
            <person name="Berthelot C."/>
            <person name="Parey E."/>
            <person name="Roest Crollius H."/>
            <person name="Montfort J."/>
            <person name="Robinson-Rechavi M."/>
            <person name="Bouchez O."/>
            <person name="Lampietro C."/>
            <person name="Lopez Roques C."/>
            <person name="Donnadieu C."/>
            <person name="Postlethwait J."/>
            <person name="Bobe J."/>
            <person name="Dillon D."/>
            <person name="Chandos A."/>
            <person name="von Hippel F."/>
            <person name="Guiguen Y."/>
        </authorList>
    </citation>
    <scope>NUCLEOTIDE SEQUENCE</scope>
    <source>
        <strain evidence="1">YG-Jan2019</strain>
    </source>
</reference>
<dbReference type="Proteomes" id="UP001157502">
    <property type="component" value="Chromosome 2"/>
</dbReference>
<keyword evidence="2" id="KW-1185">Reference proteome</keyword>
<accession>A0ACC2HHV6</accession>
<protein>
    <submittedName>
        <fullName evidence="1">Uncharacterized protein</fullName>
    </submittedName>
</protein>
<gene>
    <name evidence="1" type="ORF">DPEC_G00024280</name>
</gene>
<sequence length="107" mass="11036">MSALEIHSSPIRNSTGSLQGLGDRGGRGGLGGYPLSAPTFLGNLLSNSCCLGFAPQRYHISASSTLIRPIKRFTGQMGGNPAGCNTSEGVRAAARGGMQPVREKAEC</sequence>
<dbReference type="EMBL" id="CM055729">
    <property type="protein sequence ID" value="KAJ8015260.1"/>
    <property type="molecule type" value="Genomic_DNA"/>
</dbReference>
<evidence type="ECO:0000313" key="1">
    <source>
        <dbReference type="EMBL" id="KAJ8015260.1"/>
    </source>
</evidence>